<evidence type="ECO:0000313" key="2">
    <source>
        <dbReference type="EMBL" id="KAB8304547.1"/>
    </source>
</evidence>
<accession>A0A5N6KLN2</accession>
<comment type="caution">
    <text evidence="2">The sequence shown here is derived from an EMBL/GenBank/DDBJ whole genome shotgun (WGS) entry which is preliminary data.</text>
</comment>
<dbReference type="EMBL" id="VIGI01000001">
    <property type="protein sequence ID" value="KAB8304547.1"/>
    <property type="molecule type" value="Genomic_DNA"/>
</dbReference>
<dbReference type="Proteomes" id="UP000326757">
    <property type="component" value="Unassembled WGS sequence"/>
</dbReference>
<evidence type="ECO:0000313" key="3">
    <source>
        <dbReference type="Proteomes" id="UP000326757"/>
    </source>
</evidence>
<organism evidence="2 3">
    <name type="scientific">Monilinia laxa</name>
    <name type="common">Brown rot fungus</name>
    <name type="synonym">Sclerotinia laxa</name>
    <dbReference type="NCBI Taxonomy" id="61186"/>
    <lineage>
        <taxon>Eukaryota</taxon>
        <taxon>Fungi</taxon>
        <taxon>Dikarya</taxon>
        <taxon>Ascomycota</taxon>
        <taxon>Pezizomycotina</taxon>
        <taxon>Leotiomycetes</taxon>
        <taxon>Helotiales</taxon>
        <taxon>Sclerotiniaceae</taxon>
        <taxon>Monilinia</taxon>
    </lineage>
</organism>
<gene>
    <name evidence="2" type="ORF">EYC80_003931</name>
</gene>
<protein>
    <submittedName>
        <fullName evidence="2">Uncharacterized protein</fullName>
    </submittedName>
</protein>
<evidence type="ECO:0000256" key="1">
    <source>
        <dbReference type="SAM" id="MobiDB-lite"/>
    </source>
</evidence>
<feature type="region of interest" description="Disordered" evidence="1">
    <location>
        <begin position="1"/>
        <end position="22"/>
    </location>
</feature>
<keyword evidence="3" id="KW-1185">Reference proteome</keyword>
<name>A0A5N6KLN2_MONLA</name>
<proteinExistence type="predicted"/>
<dbReference type="AlphaFoldDB" id="A0A5N6KLN2"/>
<reference evidence="2 3" key="1">
    <citation type="submission" date="2019-06" db="EMBL/GenBank/DDBJ databases">
        <title>Genome Sequence of the Brown Rot Fungal Pathogen Monilinia laxa.</title>
        <authorList>
            <person name="De Miccolis Angelini R.M."/>
            <person name="Landi L."/>
            <person name="Abate D."/>
            <person name="Pollastro S."/>
            <person name="Romanazzi G."/>
            <person name="Faretra F."/>
        </authorList>
    </citation>
    <scope>NUCLEOTIDE SEQUENCE [LARGE SCALE GENOMIC DNA]</scope>
    <source>
        <strain evidence="2 3">Mlax316</strain>
    </source>
</reference>
<sequence>MSIHTPHLCSDNGHLSHTPVVGSPFPLSSSSVSLTLLDMTIITDQPISSTSLLQTPTRALYEGTGTHDVETFQTNLKDFEWQGIVPKNGAAGTKQSA</sequence>